<feature type="repeat" description="WD" evidence="16">
    <location>
        <begin position="4126"/>
        <end position="4167"/>
    </location>
</feature>
<feature type="binding site" evidence="17">
    <location>
        <begin position="1715"/>
        <end position="1722"/>
    </location>
    <ligand>
        <name>ATP</name>
        <dbReference type="ChEBI" id="CHEBI:30616"/>
    </ligand>
</feature>
<feature type="domain" description="Myosin motor" evidence="22">
    <location>
        <begin position="1622"/>
        <end position="2299"/>
    </location>
</feature>
<dbReference type="InterPro" id="IPR001609">
    <property type="entry name" value="Myosin_head_motor_dom-like"/>
</dbReference>
<feature type="compositionally biased region" description="Low complexity" evidence="18">
    <location>
        <begin position="578"/>
        <end position="587"/>
    </location>
</feature>
<evidence type="ECO:0000256" key="13">
    <source>
        <dbReference type="ARBA" id="ARBA00023175"/>
    </source>
</evidence>
<dbReference type="SMART" id="SM00015">
    <property type="entry name" value="IQ"/>
    <property type="match status" value="3"/>
</dbReference>
<dbReference type="PROSITE" id="PS51016">
    <property type="entry name" value="MYTH4"/>
    <property type="match status" value="2"/>
</dbReference>
<organism evidence="23 24">
    <name type="scientific">Eleginops maclovinus</name>
    <name type="common">Patagonian blennie</name>
    <name type="synonym">Eleginus maclovinus</name>
    <dbReference type="NCBI Taxonomy" id="56733"/>
    <lineage>
        <taxon>Eukaryota</taxon>
        <taxon>Metazoa</taxon>
        <taxon>Chordata</taxon>
        <taxon>Craniata</taxon>
        <taxon>Vertebrata</taxon>
        <taxon>Euteleostomi</taxon>
        <taxon>Actinopterygii</taxon>
        <taxon>Neopterygii</taxon>
        <taxon>Teleostei</taxon>
        <taxon>Neoteleostei</taxon>
        <taxon>Acanthomorphata</taxon>
        <taxon>Eupercaria</taxon>
        <taxon>Perciformes</taxon>
        <taxon>Notothenioidei</taxon>
        <taxon>Eleginopidae</taxon>
        <taxon>Eleginops</taxon>
    </lineage>
</organism>
<dbReference type="FunFam" id="1.10.10.820:FF:000001">
    <property type="entry name" value="Myosin heavy chain"/>
    <property type="match status" value="1"/>
</dbReference>
<evidence type="ECO:0000256" key="1">
    <source>
        <dbReference type="ARBA" id="ARBA00004496"/>
    </source>
</evidence>
<evidence type="ECO:0000256" key="7">
    <source>
        <dbReference type="ARBA" id="ARBA00022574"/>
    </source>
</evidence>
<feature type="compositionally biased region" description="Basic and acidic residues" evidence="18">
    <location>
        <begin position="3099"/>
        <end position="3121"/>
    </location>
</feature>
<feature type="compositionally biased region" description="Low complexity" evidence="18">
    <location>
        <begin position="449"/>
        <end position="460"/>
    </location>
</feature>
<dbReference type="Gene3D" id="2.30.30.40">
    <property type="entry name" value="SH3 Domains"/>
    <property type="match status" value="1"/>
</dbReference>
<evidence type="ECO:0000256" key="4">
    <source>
        <dbReference type="ARBA" id="ARBA00022443"/>
    </source>
</evidence>
<proteinExistence type="inferred from homology"/>
<feature type="compositionally biased region" description="Pro residues" evidence="18">
    <location>
        <begin position="808"/>
        <end position="817"/>
    </location>
</feature>
<keyword evidence="8" id="KW-0677">Repeat</keyword>
<dbReference type="GO" id="GO:0006887">
    <property type="term" value="P:exocytosis"/>
    <property type="evidence" value="ECO:0007669"/>
    <property type="project" value="UniProtKB-KW"/>
</dbReference>
<dbReference type="SUPFAM" id="SSF47031">
    <property type="entry name" value="Second domain of FERM"/>
    <property type="match status" value="1"/>
</dbReference>
<feature type="compositionally biased region" description="Polar residues" evidence="18">
    <location>
        <begin position="796"/>
        <end position="805"/>
    </location>
</feature>
<feature type="region of interest" description="Disordered" evidence="18">
    <location>
        <begin position="1212"/>
        <end position="1231"/>
    </location>
</feature>
<dbReference type="PROSITE" id="PS50096">
    <property type="entry name" value="IQ"/>
    <property type="match status" value="1"/>
</dbReference>
<dbReference type="InterPro" id="IPR019775">
    <property type="entry name" value="WD40_repeat_CS"/>
</dbReference>
<keyword evidence="9 17" id="KW-0547">Nucleotide-binding</keyword>
<comment type="similarity">
    <text evidence="3 17">Belongs to the TRAFAC class myosin-kinesin ATPase superfamily. Myosin family.</text>
</comment>
<dbReference type="CDD" id="cd13201">
    <property type="entry name" value="FERM_C_MyoXV"/>
    <property type="match status" value="1"/>
</dbReference>
<feature type="region of interest" description="Disordered" evidence="18">
    <location>
        <begin position="4738"/>
        <end position="4759"/>
    </location>
</feature>
<sequence length="5120" mass="570605">MAAEAKGLGGKFKGMFGKKQAVSGFKTKGWMLGKIAAASNWLTGRYLTAKGQGRLGGQAGRRGQKSLSFANRDTRGRETNQYNEAYEYDDDEYGYEEDYYDRERPRGYLEQPMTYDPYDPYGEDYYDDDEWEDEYGYYDDEGNFYYDDEMYYEEDVDYPYGYYDDEYEDYYGDEGIEYYYGEDGLLYAVEPEPYGYYGNAMDGFYDPNETELYGDYLDQNIGYNYGMTDPYGMMSAGYEVVSGLYNDPMLAYTDPAAIYNPYQHTFYMDAGLDPADTGQLYGQEQLSYPLPEPVTAEQFRVPRPQVKLFGKERLEVETLPPPPLHSHPSSTMYHPHPPALDLNNLEMMSDIQYELPTYPPPQPHYPILMNQQQTPILQRQAPSPTAMTIQQEHFSFPQPTYPPLSHMVPSPLPQQFASHVYQTSLPQDPQMFQMGQMSPMVAQMQPLMPPLMHSPMHSPVASPRPVRRMGPLPSPQFSLRQGSVRTIAPPSPHLPPHHLDFQTNIQADLSPRFHRRGLSHQASMAGQVRTSQRRRPPSPPSSPSYQRRGMSARAQPTQSRGRGGVGLRRAPSTVRPQSPLSSPLSSPRGSFRKRASPPPSPRLSFRQQPPPDAVPLPSTRPQMFKGRKQTSKMRRSPSPPLPSPQRRSPPMPERPHSPPQTFRPTSPYRPPSPSPSRITNRPLPTRSSTRRLRGGAGGRNHVPMGAVKPSPANPYSQRRSRHGPPVTQHVAPFRSSIHSGPTSSSGQIGGVAGTPMLARAGSRPAGLRESKRIGTPQGGFHRPVGRGQPLVRMPRNQPSLQSRQSFRGPPPVPPVSPQPSLKQSGPLSPQPSVRRLQSRPSSPLPLHRQSPLPSRSGSPMHYMSRPTSPYPQRAMSPQSLGPACFQPQAPHPSFAPGIFQPSQGITQYDYTMMEPGPSPMLTNALPNPQIIGAPYPPSLPSSIPYSSPLPRPSSPHLGRALQNPYLQNASYTTPLQRSPSPIPGSQVEMLADVQVSQEGSPYASIGLSNALMQNSHLRNASYSSPLQRNANVYTPVFSPSQAGAPQAPTVPLSPYLSSSMLTSQLRNASYASPLQQHLSTVSPAPPPPTPQQGTIGGTSSFLSGGLRTSQIQGSMLRLPSGTLTMSRGPVVPPVTSDGGGGRLSPSMLSNALQNPSLRQATYRLPDGSLVTRTEPAVPSPGPSPLSSSMLSSALLNPSLRQATYRLPDGTLVTRTEPTTVPSPSSPMLSSALLNPNVRKATYRLPDGTLVSRNEPSPEPASPSSSMLSSALLNSNVRKATYRLPDGTLVSRNEPSPEPATPSSSMLSSALLNSSVRKASYRLPDGSLLTHPVEETQNAFSSPGLSSALMNANLRKAKFQLPDGSALFSRNQPQAPSGPNLSGAMLNTNVRGASYALPKTSLLRQPGSADTNESRSLDLSNALRNKNIRSATYRLPDGSLMTRPQPTAAPRTLDLSNALSKNPNLRGANYRLPDGNIMKRLGAPSAPEPRSLNLSGALQNANLRGSSFRLPSYAVVSPQVQGSGPEQHWAQGPGVEGLGQDMDVWGAERVLPHGTVQNLNKWSMYRDGELLDPHSPMGQEQVGLEQGEWNLSREGEPQGQWYDKMYSIRSLPTMAAREQREEDGVEDMTQLEEMHEGVVLLNLRKRFEREIIYTYIGSILVSVNPYKMYNIYGTDMVLLYKGHALGENPPHLFAIANAAYSKMMDAKHNQVIIISGESGSGKTEATKLVLRYLAAMHHKCNLPHQILEAAPLLESFGNAKTVRNDNSSRFGKYIEIFLEDGVISGAITSQYLLEKSRIVFQAKDERNYHIFYEMLAGLPSQQRQAFYLQEAETYYYLNQGGDCGITGKNDAEDFLRLLAAMEILHFTPDDQSAIFRVLSSILHLGNVYFQRHEADGQEVASVVSAQEIRVVAELLQISPEGLQKAITYKVTETMRDKIYTPLTVESAVDARDAVAKILYSLLFHWLTERINAQVYPRQHSLSISILDIYGFEDLAFNSFEQLCINYANEYLQFFFNRIVFREEQEEYSREQIPWQDIQFSDNQPCIDLIAAKPHGILRILDDQSCFPQATDHTFLQKCHYHHGNNPLYMKPKMPLPEFTIKHFAGRVTYQVYKFLDKNYDQVRQDVLDLFIQSKNKMVSNLFRVHAEVTGQQRGHMRKSSTVTRRYQAPTVSNKFQQSLLELVEKMERCNPLFVRCIKPNNMKHPGVFEEEMVGSQLRHSGVLETIRIRREGYPVRMPFYIFLFRYKSLVGLREPPAANGDNCIIMLSKLCVLRHGAFHVGVTKLFLKEDIYQLLECKRERSRQLAALTLQRYTRMFFVRKRFIAFRRKIIGLQAQCRGFLTRKRYVKMRQSLVRFRSLVHMYVNRKQYIKMKFEAQRKAEEERRRREMELTKREVVNVTHLVIPAELGALLQAAGVRRELHSDCLALLQTPHIQEEAQLTLPLDINNYPFFRYVQIYFREPKFGMLTAPLESPLTRVEDDLRGEALQLFIMVLRFMGDPHLNGAQENMFGNYIIQRSLSSPGLQDEILAQVVNQVWRNVNIENAERGWLLLLACVCSFAPSPKMDKYLLKFVSDHAPAGCQALLQHRLIQANQKTQLGSGSTPETARTYPLSLLEWTANRKKANMVLHVHCFDGGSFLCPVHSWTSGEELAGDILRHRGVSDWWRGSSVLMKEHGQWVELAGHDYVMDLISDLELPPDFPKQKSYFVISSDDPARVRANASLALFGSGFDSDEDLPHRMSRPAYSLPDSDGYYSHVESDAFSDGQTQRGMDRYLDSLFDPVLSDSSMDMDKSGNFSARMKGGGGIGIPGGGRGEGETQATPSRPYPPGIHPGAVPVLPVAGGMMPPIPAMPIPSHHHHHEQHQQQQQQQQQPPPQQPPQQQQQQQQQQFHQYNRPQHPYDPQTSSTIPPASRVAPTPSASRARTATPAADSDNVASHFSAAPGVPSLPATPVVPGLSVMTGVPGSEHTVLTQQQQAIINQQAIILAQQMTMQAIAIQQQMLSAFPPAAPAPQSPPSQYHMAQYSSPTNEREESPYKPAAVQRKMKSDIPGPTRGPPPEDVVRSSSSNTERIDPSHNIKDIIKQHQPADTTTSAGPAPSRKGDGKAFGKKPDPHDEAMEILKDQMANPPQPTQRKPQSSIRKEDGGVKVTKATKSRPTGPTSSSISPAPPPVSRELPVEQEIIQTQLHSRSSEEYYTYSNVPWKLYMRKEVFYPKETFNSPLILDLLFRQVVHDTFSEACIRISQEERQKMRALFAENKVEQVSGTHDETVKKKCVTVARDSWEIYFSRLFPASGSVGTGVQVLSVSHKGIKLLKMVRNSSSAPDYFRVLRPYSYSDILFVSIPSKNMLEFNLSNEKLILFSAKAPQVKHMIDYFLTELKKDSEYVVAVRNYITEDRTLLSFHKGDIIRVQHMDGLEAGKHYGCIVRKKVLLLEELKRDTPEFGWRFGAVYGKSGVFPSDYVRPVAAPDFLVLPAERVEPRDRQGRVAASAAIAVAMGSAVAAHELDLSTEVVNEMYGDSVSAELDDLPLHGGQYYMAEFAKKYFREAQRNKSDQKAKKGKEGRDPHDMVKFSKSPIQESLIDFSDSGMNRVAVDIFIAIMKFMGDFPLKGQTEQDLATSILKLSADHGLIKDESYCQVMKQVTSNTSSKPDSCQRGWRLLYILTAFYRCSDVMKPFLLKFLQDACESPGMQYQGIAKACEQNLRRTFQYGGRIQYPNSMELKAMLAGRSSKRQLFLLPGGIERHVKIKTCSVALDVIEELCYEMGLHRVEALDEYAIFLVTHKGQNVRPLNKREYILDIATEAEPVDASYSLWFRRVIWSLALKLDNELYVTMHYNQVLPDYLKALLSVVPQAKASDQHLQQIARLSALQHRAKDTVYLPTLRDVQECVPPQFYSKQGSQHWLNMTTQHMQQVQPLNPNQARAQFLGLVSAFPMFGSSFFYIQSCSSASISAPCILAVNLNGLHFLNKDTHEAMVRFPLKEVQSTRTQRPTSGSSYPYVEIMIGDLLNQRITQLQLEQGLELCRVIAMHMENMLSVREKRLTLPPSEITLLSGFKMMKFRFRRQGTDPQREKIKQELFAFNKTVEHGFPHQPSALAFDPKLELMAIGTKSGAIKVYGCPGVEFTGLHSETTAVTQIHFLPGQGRLLSLLDDNTIHLWELVAGAPREVGGVKKEGLISLQEVNSYSLPGRPGIESCSATRVTVLLLLRSCDLLCIGTEGGGVYFLELPRLSLKDNLTLPQDQVTQSLPDEYRCGKSLGPVESLQEHPQQPGKILIGYSRGLVVLWDLSTRHTEQLFLGKQQLESLVWERSGNLFVSSHNDGGYSVWPVTNGNACNQQPVSSTIPYGPFPCKAINKILWRTTQTGSPVLLYSGGMPRASYGDRHCLTIQQNKEHVTLDFTSRVIDFFTVHNVEQEKEFDDPSAVVVLLEEELVVIDLQTPGWPSLPTPYLAPLHSSAITCSFHVSSVPPKLWERLVNAGKAQQGRQQAHGSWPICGGKNLALPPKQQELLLTGHEDGTVRFWDASGVALTPLYKLSTANVFHTDCDPCDEPHDPSDDPDMQQEEEWPPFRKVGCFDPYSDDPRLGIQKISLCKYSNKLLVAGTAGQVIVLGLSDERSDHTVDVSVVDLLQDREGFTWKGHDRLEPRLKPAPFPPGFQPQVLVQCMPPASVTAVALHAEWNLISFGTSHGFGLFDYHRRNAVLARCTLHPNDSLAMEGPLSRVKSLKKSLRQSFRRIRKSRVSGKKRPITTPTSKVQEANAALAEQEDVAPIQRRIEPRSADDSLSGVVRCLCFADTFLRDGTHHGATLWAGTNSGSVYAYALEVPGVGSGRVCERGGAGESSVCVEAVLGKEIQLMHRAPVVSISVLDGRGKPLPDPYEASQDLSIAPDMTNAHSVLIASEEQLKVFSLPKVSAKTKFKLTAHEGCRVRKVALVVFGSTAQEDYSEHTLVCLTNLGDMHLFNIPGLRPQVRYDCIRKEDISGIASCVFTKNGQGFYLISPSEYERFSLSAKVVTEPLCSVQLDRSLEHTPASDGTTTQANGTHKNQMGQAEGQTEEPPSALSSPLMDTPLDSPLSCADLTLDSTGEITVEDVRDFLTTVDEAENNLKNIKEEDGRSTGILIN</sequence>
<dbReference type="SMART" id="SM00139">
    <property type="entry name" value="MyTH4"/>
    <property type="match status" value="2"/>
</dbReference>
<dbReference type="InterPro" id="IPR036028">
    <property type="entry name" value="SH3-like_dom_sf"/>
</dbReference>
<evidence type="ECO:0000256" key="18">
    <source>
        <dbReference type="SAM" id="MobiDB-lite"/>
    </source>
</evidence>
<dbReference type="InterPro" id="IPR000299">
    <property type="entry name" value="FERM_domain"/>
</dbReference>
<keyword evidence="24" id="KW-1185">Reference proteome</keyword>
<evidence type="ECO:0000313" key="24">
    <source>
        <dbReference type="Proteomes" id="UP001346869"/>
    </source>
</evidence>
<dbReference type="PROSITE" id="PS00678">
    <property type="entry name" value="WD_REPEATS_1"/>
    <property type="match status" value="1"/>
</dbReference>
<dbReference type="Pfam" id="PF00373">
    <property type="entry name" value="FERM_M"/>
    <property type="match status" value="1"/>
</dbReference>
<feature type="region of interest" description="Disordered" evidence="18">
    <location>
        <begin position="53"/>
        <end position="82"/>
    </location>
</feature>
<feature type="region of interest" description="Disordered" evidence="18">
    <location>
        <begin position="3006"/>
        <end position="3172"/>
    </location>
</feature>
<dbReference type="Pfam" id="PF08366">
    <property type="entry name" value="LLGL"/>
    <property type="match status" value="1"/>
</dbReference>
<dbReference type="Gene3D" id="1.20.5.190">
    <property type="match status" value="1"/>
</dbReference>
<evidence type="ECO:0000256" key="2">
    <source>
        <dbReference type="ARBA" id="ARBA00008070"/>
    </source>
</evidence>
<feature type="compositionally biased region" description="Low complexity" evidence="18">
    <location>
        <begin position="1215"/>
        <end position="1231"/>
    </location>
</feature>
<dbReference type="InterPro" id="IPR041795">
    <property type="entry name" value="MyoXV_FERM_C"/>
</dbReference>
<dbReference type="InterPro" id="IPR027417">
    <property type="entry name" value="P-loop_NTPase"/>
</dbReference>
<dbReference type="Gene3D" id="1.20.120.720">
    <property type="entry name" value="Myosin VI head, motor domain, U50 subdomain"/>
    <property type="match status" value="1"/>
</dbReference>
<dbReference type="Pfam" id="PF07653">
    <property type="entry name" value="SH3_2"/>
    <property type="match status" value="1"/>
</dbReference>
<dbReference type="CDD" id="cd22541">
    <property type="entry name" value="SP5_N"/>
    <property type="match status" value="1"/>
</dbReference>
<feature type="region of interest" description="Actin-binding" evidence="17">
    <location>
        <begin position="2178"/>
        <end position="2200"/>
    </location>
</feature>
<keyword evidence="5" id="KW-0268">Exocytosis</keyword>
<dbReference type="InterPro" id="IPR019748">
    <property type="entry name" value="FERM_central"/>
</dbReference>
<dbReference type="PROSITE" id="PS51456">
    <property type="entry name" value="MYOSIN_MOTOR"/>
    <property type="match status" value="1"/>
</dbReference>
<dbReference type="PROSITE" id="PS50082">
    <property type="entry name" value="WD_REPEATS_2"/>
    <property type="match status" value="2"/>
</dbReference>
<evidence type="ECO:0000256" key="3">
    <source>
        <dbReference type="ARBA" id="ARBA00008314"/>
    </source>
</evidence>
<evidence type="ECO:0000259" key="22">
    <source>
        <dbReference type="PROSITE" id="PS51456"/>
    </source>
</evidence>
<name>A0AAN8AIX7_ELEMC</name>
<dbReference type="Proteomes" id="UP001346869">
    <property type="component" value="Unassembled WGS sequence"/>
</dbReference>
<dbReference type="InterPro" id="IPR035963">
    <property type="entry name" value="FERM_2"/>
</dbReference>
<comment type="caution">
    <text evidence="23">The sequence shown here is derived from an EMBL/GenBank/DDBJ whole genome shotgun (WGS) entry which is preliminary data.</text>
</comment>
<evidence type="ECO:0000256" key="16">
    <source>
        <dbReference type="PROSITE-ProRule" id="PRU00221"/>
    </source>
</evidence>
<dbReference type="GO" id="GO:0003774">
    <property type="term" value="F:cytoskeletal motor activity"/>
    <property type="evidence" value="ECO:0007669"/>
    <property type="project" value="UniProtKB-UniRule"/>
</dbReference>
<evidence type="ECO:0000256" key="6">
    <source>
        <dbReference type="ARBA" id="ARBA00022490"/>
    </source>
</evidence>
<dbReference type="InterPro" id="IPR000048">
    <property type="entry name" value="IQ_motif_EF-hand-BS"/>
</dbReference>
<dbReference type="Gene3D" id="6.20.240.20">
    <property type="match status" value="1"/>
</dbReference>
<evidence type="ECO:0000259" key="21">
    <source>
        <dbReference type="PROSITE" id="PS51016"/>
    </source>
</evidence>
<keyword evidence="4 15" id="KW-0728">SH3 domain</keyword>
<evidence type="ECO:0000259" key="19">
    <source>
        <dbReference type="PROSITE" id="PS50002"/>
    </source>
</evidence>
<dbReference type="PRINTS" id="PR00962">
    <property type="entry name" value="LETHAL2GIANT"/>
</dbReference>
<dbReference type="SMART" id="SM00326">
    <property type="entry name" value="SH3"/>
    <property type="match status" value="1"/>
</dbReference>
<evidence type="ECO:0000256" key="14">
    <source>
        <dbReference type="ARBA" id="ARBA00023203"/>
    </source>
</evidence>
<evidence type="ECO:0000256" key="11">
    <source>
        <dbReference type="ARBA" id="ARBA00023054"/>
    </source>
</evidence>
<feature type="compositionally biased region" description="Low complexity" evidence="18">
    <location>
        <begin position="2878"/>
        <end position="2891"/>
    </location>
</feature>
<feature type="region of interest" description="Disordered" evidence="18">
    <location>
        <begin position="3549"/>
        <end position="3569"/>
    </location>
</feature>
<keyword evidence="6" id="KW-0963">Cytoplasm</keyword>
<keyword evidence="11" id="KW-0175">Coiled coil</keyword>
<dbReference type="SUPFAM" id="SSF52540">
    <property type="entry name" value="P-loop containing nucleoside triphosphate hydrolases"/>
    <property type="match status" value="1"/>
</dbReference>
<evidence type="ECO:0000259" key="20">
    <source>
        <dbReference type="PROSITE" id="PS50057"/>
    </source>
</evidence>
<evidence type="ECO:0000256" key="15">
    <source>
        <dbReference type="PROSITE-ProRule" id="PRU00192"/>
    </source>
</evidence>
<feature type="compositionally biased region" description="Low complexity" evidence="18">
    <location>
        <begin position="2914"/>
        <end position="2932"/>
    </location>
</feature>
<feature type="compositionally biased region" description="Low complexity" evidence="18">
    <location>
        <begin position="1091"/>
        <end position="1100"/>
    </location>
</feature>
<dbReference type="InterPro" id="IPR015943">
    <property type="entry name" value="WD40/YVTN_repeat-like_dom_sf"/>
</dbReference>
<keyword evidence="12 17" id="KW-0518">Myosin</keyword>
<dbReference type="PANTHER" id="PTHR22692:SF21">
    <property type="entry name" value="MYOSIN XVA"/>
    <property type="match status" value="1"/>
</dbReference>
<feature type="region of interest" description="Disordered" evidence="18">
    <location>
        <begin position="449"/>
        <end position="478"/>
    </location>
</feature>
<dbReference type="EMBL" id="JAUZQC010000017">
    <property type="protein sequence ID" value="KAK5856572.1"/>
    <property type="molecule type" value="Genomic_DNA"/>
</dbReference>
<dbReference type="SMART" id="SM00320">
    <property type="entry name" value="WD40"/>
    <property type="match status" value="5"/>
</dbReference>
<dbReference type="SUPFAM" id="SSF50044">
    <property type="entry name" value="SH3-domain"/>
    <property type="match status" value="1"/>
</dbReference>
<keyword evidence="7 16" id="KW-0853">WD repeat</keyword>
<reference evidence="23 24" key="2">
    <citation type="journal article" date="2023" name="Mol. Biol. Evol.">
        <title>Genomics of Secondarily Temperate Adaptation in the Only Non-Antarctic Icefish.</title>
        <authorList>
            <person name="Rivera-Colon A.G."/>
            <person name="Rayamajhi N."/>
            <person name="Minhas B.F."/>
            <person name="Madrigal G."/>
            <person name="Bilyk K.T."/>
            <person name="Yoon V."/>
            <person name="Hune M."/>
            <person name="Gregory S."/>
            <person name="Cheng C.H.C."/>
            <person name="Catchen J.M."/>
        </authorList>
    </citation>
    <scope>NUCLEOTIDE SEQUENCE [LARGE SCALE GENOMIC DNA]</scope>
    <source>
        <strain evidence="23">JMC-PN-2008</strain>
    </source>
</reference>
<feature type="region of interest" description="Disordered" evidence="18">
    <location>
        <begin position="1245"/>
        <end position="1267"/>
    </location>
</feature>
<feature type="compositionally biased region" description="Pro residues" evidence="18">
    <location>
        <begin position="637"/>
        <end position="652"/>
    </location>
</feature>
<dbReference type="InterPro" id="IPR001680">
    <property type="entry name" value="WD40_rpt"/>
</dbReference>
<dbReference type="InterPro" id="IPR000664">
    <property type="entry name" value="Lethal2_giant"/>
</dbReference>
<feature type="domain" description="MyTH4" evidence="21">
    <location>
        <begin position="2465"/>
        <end position="2620"/>
    </location>
</feature>
<keyword evidence="13 17" id="KW-0505">Motor protein</keyword>
<dbReference type="Pfam" id="PF00612">
    <property type="entry name" value="IQ"/>
    <property type="match status" value="2"/>
</dbReference>
<accession>A0AAN8AIX7</accession>
<dbReference type="Pfam" id="PF00784">
    <property type="entry name" value="MyTH4"/>
    <property type="match status" value="2"/>
</dbReference>
<feature type="compositionally biased region" description="Basic residues" evidence="18">
    <location>
        <begin position="625"/>
        <end position="635"/>
    </location>
</feature>
<dbReference type="Gene3D" id="1.25.40.530">
    <property type="entry name" value="MyTH4 domain"/>
    <property type="match status" value="2"/>
</dbReference>
<dbReference type="Gene3D" id="2.130.10.10">
    <property type="entry name" value="YVTN repeat-like/Quinoprotein amine dehydrogenase"/>
    <property type="match status" value="2"/>
</dbReference>
<dbReference type="FunFam" id="1.20.58.530:FF:000005">
    <property type="entry name" value="unconventional myosin-IXa isoform X1"/>
    <property type="match status" value="1"/>
</dbReference>
<dbReference type="SMART" id="SM00242">
    <property type="entry name" value="MYSc"/>
    <property type="match status" value="1"/>
</dbReference>
<dbReference type="InterPro" id="IPR000857">
    <property type="entry name" value="MyTH4_dom"/>
</dbReference>
<evidence type="ECO:0000256" key="9">
    <source>
        <dbReference type="ARBA" id="ARBA00022741"/>
    </source>
</evidence>
<evidence type="ECO:0008006" key="25">
    <source>
        <dbReference type="Google" id="ProtNLM"/>
    </source>
</evidence>
<comment type="similarity">
    <text evidence="2">Belongs to the WD repeat L(2)GL family.</text>
</comment>
<dbReference type="InterPro" id="IPR011993">
    <property type="entry name" value="PH-like_dom_sf"/>
</dbReference>
<dbReference type="FunFam" id="2.30.30.40:FF:000201">
    <property type="entry name" value="Myosin XVA"/>
    <property type="match status" value="1"/>
</dbReference>
<dbReference type="Pfam" id="PF26570">
    <property type="entry name" value="MYO15"/>
    <property type="match status" value="1"/>
</dbReference>
<feature type="domain" description="SH3" evidence="19">
    <location>
        <begin position="3380"/>
        <end position="3466"/>
    </location>
</feature>
<dbReference type="InterPro" id="IPR051567">
    <property type="entry name" value="Unconventional_Myosin_ATPase"/>
</dbReference>
<feature type="region of interest" description="Disordered" evidence="18">
    <location>
        <begin position="2789"/>
        <end position="2947"/>
    </location>
</feature>
<dbReference type="InterPro" id="IPR013577">
    <property type="entry name" value="LLGL2"/>
</dbReference>
<dbReference type="PROSITE" id="PS50002">
    <property type="entry name" value="SH3"/>
    <property type="match status" value="1"/>
</dbReference>
<dbReference type="Gene3D" id="1.20.58.530">
    <property type="match status" value="1"/>
</dbReference>
<feature type="compositionally biased region" description="Polar residues" evidence="18">
    <location>
        <begin position="821"/>
        <end position="831"/>
    </location>
</feature>
<evidence type="ECO:0000256" key="8">
    <source>
        <dbReference type="ARBA" id="ARBA00022737"/>
    </source>
</evidence>
<dbReference type="Pfam" id="PF00063">
    <property type="entry name" value="Myosin_head"/>
    <property type="match status" value="1"/>
</dbReference>
<evidence type="ECO:0000256" key="5">
    <source>
        <dbReference type="ARBA" id="ARBA00022483"/>
    </source>
</evidence>
<dbReference type="InterPro" id="IPR059004">
    <property type="entry name" value="MYO15"/>
</dbReference>
<evidence type="ECO:0000256" key="10">
    <source>
        <dbReference type="ARBA" id="ARBA00022840"/>
    </source>
</evidence>
<feature type="region of interest" description="Disordered" evidence="18">
    <location>
        <begin position="5022"/>
        <end position="5072"/>
    </location>
</feature>
<dbReference type="Gene3D" id="2.30.29.30">
    <property type="entry name" value="Pleckstrin-homology domain (PH domain)/Phosphotyrosine-binding domain (PTB)"/>
    <property type="match status" value="1"/>
</dbReference>
<dbReference type="InterPro" id="IPR001452">
    <property type="entry name" value="SH3_domain"/>
</dbReference>
<feature type="compositionally biased region" description="Low complexity" evidence="18">
    <location>
        <begin position="735"/>
        <end position="745"/>
    </location>
</feature>
<comment type="subcellular location">
    <subcellularLocation>
        <location evidence="1">Cytoplasm</location>
    </subcellularLocation>
</comment>
<evidence type="ECO:0000313" key="23">
    <source>
        <dbReference type="EMBL" id="KAK5856572.1"/>
    </source>
</evidence>
<evidence type="ECO:0000256" key="17">
    <source>
        <dbReference type="PROSITE-ProRule" id="PRU00782"/>
    </source>
</evidence>
<dbReference type="FunFam" id="2.130.10.10:FF:001106">
    <property type="entry name" value="LLGL scribble cell polarity complex component 1"/>
    <property type="match status" value="1"/>
</dbReference>
<dbReference type="CDD" id="cd14473">
    <property type="entry name" value="FERM_B-lobe"/>
    <property type="match status" value="1"/>
</dbReference>
<feature type="compositionally biased region" description="Polar residues" evidence="18">
    <location>
        <begin position="520"/>
        <end position="530"/>
    </location>
</feature>
<feature type="repeat" description="WD" evidence="16">
    <location>
        <begin position="4507"/>
        <end position="4521"/>
    </location>
</feature>
<dbReference type="GO" id="GO:0016459">
    <property type="term" value="C:myosin complex"/>
    <property type="evidence" value="ECO:0007669"/>
    <property type="project" value="UniProtKB-KW"/>
</dbReference>
<dbReference type="InterPro" id="IPR036961">
    <property type="entry name" value="Kinesin_motor_dom_sf"/>
</dbReference>
<dbReference type="InterPro" id="IPR038185">
    <property type="entry name" value="MyTH4_dom_sf"/>
</dbReference>
<feature type="compositionally biased region" description="Polar residues" evidence="18">
    <location>
        <begin position="5030"/>
        <end position="5050"/>
    </location>
</feature>
<keyword evidence="14 17" id="KW-0009">Actin-binding</keyword>
<dbReference type="InterPro" id="IPR036322">
    <property type="entry name" value="WD40_repeat_dom_sf"/>
</dbReference>
<feature type="region of interest" description="Disordered" evidence="18">
    <location>
        <begin position="1283"/>
        <end position="1307"/>
    </location>
</feature>
<dbReference type="GO" id="GO:0003779">
    <property type="term" value="F:actin binding"/>
    <property type="evidence" value="ECO:0007669"/>
    <property type="project" value="UniProtKB-KW"/>
</dbReference>
<dbReference type="Gene3D" id="3.40.850.10">
    <property type="entry name" value="Kinesin motor domain"/>
    <property type="match status" value="1"/>
</dbReference>
<feature type="compositionally biased region" description="Low complexity" evidence="18">
    <location>
        <begin position="3154"/>
        <end position="3165"/>
    </location>
</feature>
<protein>
    <recommendedName>
        <fullName evidence="25">Unconventional myosin-XV</fullName>
    </recommendedName>
</protein>
<feature type="region of interest" description="Disordered" evidence="18">
    <location>
        <begin position="1072"/>
        <end position="1104"/>
    </location>
</feature>
<keyword evidence="10 17" id="KW-0067">ATP-binding</keyword>
<feature type="region of interest" description="Disordered" evidence="18">
    <location>
        <begin position="519"/>
        <end position="901"/>
    </location>
</feature>
<dbReference type="SUPFAM" id="SSF50978">
    <property type="entry name" value="WD40 repeat-like"/>
    <property type="match status" value="2"/>
</dbReference>
<dbReference type="GO" id="GO:0005524">
    <property type="term" value="F:ATP binding"/>
    <property type="evidence" value="ECO:0007669"/>
    <property type="project" value="UniProtKB-UniRule"/>
</dbReference>
<dbReference type="Gene3D" id="1.10.10.820">
    <property type="match status" value="1"/>
</dbReference>
<feature type="compositionally biased region" description="Gly residues" evidence="18">
    <location>
        <begin position="2800"/>
        <end position="2812"/>
    </location>
</feature>
<feature type="compositionally biased region" description="Basic and acidic residues" evidence="18">
    <location>
        <begin position="3069"/>
        <end position="3082"/>
    </location>
</feature>
<reference evidence="23 24" key="1">
    <citation type="journal article" date="2023" name="Genes (Basel)">
        <title>Chromosome-Level Genome Assembly and Circadian Gene Repertoire of the Patagonia Blennie Eleginops maclovinus-The Closest Ancestral Proxy of Antarctic Cryonotothenioids.</title>
        <authorList>
            <person name="Cheng C.C."/>
            <person name="Rivera-Colon A.G."/>
            <person name="Minhas B.F."/>
            <person name="Wilson L."/>
            <person name="Rayamajhi N."/>
            <person name="Vargas-Chacoff L."/>
            <person name="Catchen J.M."/>
        </authorList>
    </citation>
    <scope>NUCLEOTIDE SEQUENCE [LARGE SCALE GENOMIC DNA]</scope>
    <source>
        <strain evidence="23">JMC-PN-2008</strain>
    </source>
</reference>
<evidence type="ECO:0000256" key="12">
    <source>
        <dbReference type="ARBA" id="ARBA00023123"/>
    </source>
</evidence>
<dbReference type="GO" id="GO:0005737">
    <property type="term" value="C:cytoplasm"/>
    <property type="evidence" value="ECO:0007669"/>
    <property type="project" value="UniProtKB-SubCell"/>
</dbReference>
<feature type="domain" description="FERM" evidence="20">
    <location>
        <begin position="3730"/>
        <end position="4041"/>
    </location>
</feature>
<dbReference type="PROSITE" id="PS50057">
    <property type="entry name" value="FERM_3"/>
    <property type="match status" value="1"/>
</dbReference>
<gene>
    <name evidence="23" type="ORF">PBY51_008157</name>
</gene>
<dbReference type="PANTHER" id="PTHR22692">
    <property type="entry name" value="MYOSIN VII, XV"/>
    <property type="match status" value="1"/>
</dbReference>
<feature type="domain" description="MyTH4" evidence="21">
    <location>
        <begin position="3571"/>
        <end position="3725"/>
    </location>
</feature>